<dbReference type="CDD" id="cd00037">
    <property type="entry name" value="CLECT"/>
    <property type="match status" value="1"/>
</dbReference>
<evidence type="ECO:0000313" key="3">
    <source>
        <dbReference type="Proteomes" id="UP000694941"/>
    </source>
</evidence>
<name>A0ABM1BJB4_LIMPO</name>
<keyword evidence="1" id="KW-1133">Transmembrane helix</keyword>
<feature type="domain" description="Apple" evidence="2">
    <location>
        <begin position="43"/>
        <end position="115"/>
    </location>
</feature>
<dbReference type="Pfam" id="PF00059">
    <property type="entry name" value="Lectin_C"/>
    <property type="match status" value="1"/>
</dbReference>
<dbReference type="Gene3D" id="3.10.100.10">
    <property type="entry name" value="Mannose-Binding Protein A, subunit A"/>
    <property type="match status" value="1"/>
</dbReference>
<reference evidence="4" key="1">
    <citation type="submission" date="2025-08" db="UniProtKB">
        <authorList>
            <consortium name="RefSeq"/>
        </authorList>
    </citation>
    <scope>IDENTIFICATION</scope>
    <source>
        <tissue evidence="4">Muscle</tissue>
    </source>
</reference>
<keyword evidence="3" id="KW-1185">Reference proteome</keyword>
<evidence type="ECO:0000259" key="2">
    <source>
        <dbReference type="PROSITE" id="PS50948"/>
    </source>
</evidence>
<dbReference type="SUPFAM" id="SSF56436">
    <property type="entry name" value="C-type lectin-like"/>
    <property type="match status" value="1"/>
</dbReference>
<dbReference type="InterPro" id="IPR003609">
    <property type="entry name" value="Pan_app"/>
</dbReference>
<keyword evidence="1" id="KW-0812">Transmembrane</keyword>
<proteinExistence type="predicted"/>
<dbReference type="RefSeq" id="XP_013783126.1">
    <property type="nucleotide sequence ID" value="XM_013927672.2"/>
</dbReference>
<evidence type="ECO:0000256" key="1">
    <source>
        <dbReference type="SAM" id="Phobius"/>
    </source>
</evidence>
<gene>
    <name evidence="4" type="primary">LOC106467327</name>
</gene>
<dbReference type="InterPro" id="IPR001304">
    <property type="entry name" value="C-type_lectin-like"/>
</dbReference>
<sequence length="312" mass="35691">MKYRCRSKIFRLAFLNVAVVCYFLDSFNVVSEATRVVSKFARCAYRKNRILNKHPVRIVNGIDRIECLDRCMKTQGCQAFNFRPGLCSLLNISLCERKGLTLEDAPGSCYFDLESVNSREAEGPLWTTPFCTEKGLCSRRCEAVVPMKYLNEPCIEDSECKPRTGRFAVCRQDHCKCEDGYWIENITTCTKLPVPGYVRHNTHYYKISKEMLNSKAAEVHCRNHESTLAKVENREVYEFLFNLLVQHNVSSAWVDITAEVKANKVKILGNSIPNIAISRHCTELKTSLKDEKFGDGKCGMENTFICQFKGKN</sequence>
<evidence type="ECO:0000313" key="4">
    <source>
        <dbReference type="RefSeq" id="XP_013783126.1"/>
    </source>
</evidence>
<accession>A0ABM1BJB4</accession>
<protein>
    <submittedName>
        <fullName evidence="4">Uncharacterized protein LOC106467327</fullName>
    </submittedName>
</protein>
<keyword evidence="1" id="KW-0472">Membrane</keyword>
<dbReference type="InterPro" id="IPR016186">
    <property type="entry name" value="C-type_lectin-like/link_sf"/>
</dbReference>
<dbReference type="PROSITE" id="PS50948">
    <property type="entry name" value="PAN"/>
    <property type="match status" value="1"/>
</dbReference>
<dbReference type="Proteomes" id="UP000694941">
    <property type="component" value="Unplaced"/>
</dbReference>
<dbReference type="GeneID" id="106467327"/>
<dbReference type="InterPro" id="IPR016187">
    <property type="entry name" value="CTDL_fold"/>
</dbReference>
<organism evidence="3 4">
    <name type="scientific">Limulus polyphemus</name>
    <name type="common">Atlantic horseshoe crab</name>
    <dbReference type="NCBI Taxonomy" id="6850"/>
    <lineage>
        <taxon>Eukaryota</taxon>
        <taxon>Metazoa</taxon>
        <taxon>Ecdysozoa</taxon>
        <taxon>Arthropoda</taxon>
        <taxon>Chelicerata</taxon>
        <taxon>Merostomata</taxon>
        <taxon>Xiphosura</taxon>
        <taxon>Limulidae</taxon>
        <taxon>Limulus</taxon>
    </lineage>
</organism>
<feature type="transmembrane region" description="Helical" evidence="1">
    <location>
        <begin position="12"/>
        <end position="30"/>
    </location>
</feature>